<dbReference type="InterPro" id="IPR027951">
    <property type="entry name" value="Nepro_N"/>
</dbReference>
<dbReference type="PANTHER" id="PTHR34761">
    <property type="entry name" value="NUCLEOLUS AND NEURAL PROGENITOR PROTEIN"/>
    <property type="match status" value="1"/>
</dbReference>
<sequence length="493" mass="55408">MASWNELDLKPPPNLTSKVTPSQVSFSDLRKLSDTCWNALTLLKNQETLCSEAATLSRLIHRVRSMFRGDKGYKSIQKVHQCLRNFLAINLVSVYENFFRTVPWDCSDKEIFCPTRQMLEYVLIRTQGFAALLSRIVHTCLEAASFLKGRMNLGHHWPVALLCLSAVSRIWSLTKHLLNSCIDWYAVMLPYLNKFQSKGPLWLSESYVFPLDLTKWLSLPWMGTIESHNESYENLDAQSYGNFNASINPEPAVFSGHIHSKIASIHDDVGVSLSRASFPISSSSVTSEKILKNEIPPKSSKKLKLKSHDDVGVSISSSSNPFSSSSALTSQKKIGNKITAISHNKKIPESHFDARVSMSRESNSILTSAITSQGEIKDKSVGKSPKTLKQKKMVKDVQSEMDNNPPKKLKKKASKGENKMSAISSIKSQNDVDALLLSETRKRSLTRSLGEQQWLLLKNLVSKLNLKLKKVQTEKKKQQLLEQIKRAFQIALS</sequence>
<feature type="domain" description="Nucleolus and neural progenitor protein-like N-terminal" evidence="2">
    <location>
        <begin position="4"/>
        <end position="187"/>
    </location>
</feature>
<dbReference type="Pfam" id="PF14780">
    <property type="entry name" value="NEPRO_N"/>
    <property type="match status" value="1"/>
</dbReference>
<dbReference type="InParanoid" id="A0A6P8YZW1"/>
<feature type="region of interest" description="Disordered" evidence="1">
    <location>
        <begin position="374"/>
        <end position="423"/>
    </location>
</feature>
<proteinExistence type="predicted"/>
<evidence type="ECO:0000313" key="3">
    <source>
        <dbReference type="Proteomes" id="UP000515158"/>
    </source>
</evidence>
<dbReference type="GO" id="GO:0045747">
    <property type="term" value="P:positive regulation of Notch signaling pathway"/>
    <property type="evidence" value="ECO:0007669"/>
    <property type="project" value="TreeGrafter"/>
</dbReference>
<dbReference type="OrthoDB" id="9899341at2759"/>
<accession>A0A6P8YZW1</accession>
<reference evidence="4" key="1">
    <citation type="submission" date="2025-08" db="UniProtKB">
        <authorList>
            <consortium name="RefSeq"/>
        </authorList>
    </citation>
    <scope>IDENTIFICATION</scope>
    <source>
        <tissue evidence="4">Total insect</tissue>
    </source>
</reference>
<keyword evidence="3" id="KW-1185">Reference proteome</keyword>
<dbReference type="AlphaFoldDB" id="A0A6P8YZW1"/>
<dbReference type="PANTHER" id="PTHR34761:SF1">
    <property type="entry name" value="NUCLEOLUS AND NEURAL PROGENITOR PROTEIN"/>
    <property type="match status" value="1"/>
</dbReference>
<dbReference type="KEGG" id="tpal:117646182"/>
<dbReference type="RefSeq" id="XP_034242871.1">
    <property type="nucleotide sequence ID" value="XM_034386980.1"/>
</dbReference>
<dbReference type="GeneID" id="117646182"/>
<evidence type="ECO:0000259" key="2">
    <source>
        <dbReference type="Pfam" id="PF14780"/>
    </source>
</evidence>
<protein>
    <submittedName>
        <fullName evidence="4">Uncharacterized protein LOC117646182</fullName>
    </submittedName>
</protein>
<evidence type="ECO:0000313" key="4">
    <source>
        <dbReference type="RefSeq" id="XP_034242871.1"/>
    </source>
</evidence>
<dbReference type="GO" id="GO:0005634">
    <property type="term" value="C:nucleus"/>
    <property type="evidence" value="ECO:0007669"/>
    <property type="project" value="TreeGrafter"/>
</dbReference>
<evidence type="ECO:0000256" key="1">
    <source>
        <dbReference type="SAM" id="MobiDB-lite"/>
    </source>
</evidence>
<dbReference type="Proteomes" id="UP000515158">
    <property type="component" value="Unplaced"/>
</dbReference>
<dbReference type="InterPro" id="IPR052835">
    <property type="entry name" value="Nepro"/>
</dbReference>
<organism evidence="4">
    <name type="scientific">Thrips palmi</name>
    <name type="common">Melon thrips</name>
    <dbReference type="NCBI Taxonomy" id="161013"/>
    <lineage>
        <taxon>Eukaryota</taxon>
        <taxon>Metazoa</taxon>
        <taxon>Ecdysozoa</taxon>
        <taxon>Arthropoda</taxon>
        <taxon>Hexapoda</taxon>
        <taxon>Insecta</taxon>
        <taxon>Pterygota</taxon>
        <taxon>Neoptera</taxon>
        <taxon>Paraneoptera</taxon>
        <taxon>Thysanoptera</taxon>
        <taxon>Terebrantia</taxon>
        <taxon>Thripoidea</taxon>
        <taxon>Thripidae</taxon>
        <taxon>Thrips</taxon>
    </lineage>
</organism>
<gene>
    <name evidence="4" type="primary">LOC117646182</name>
</gene>
<name>A0A6P8YZW1_THRPL</name>